<dbReference type="AlphaFoldDB" id="A0A059FVN9"/>
<keyword evidence="4" id="KW-1185">Reference proteome</keyword>
<evidence type="ECO:0000259" key="2">
    <source>
        <dbReference type="Pfam" id="PF13449"/>
    </source>
</evidence>
<dbReference type="Proteomes" id="UP000025171">
    <property type="component" value="Unassembled WGS sequence"/>
</dbReference>
<dbReference type="OrthoDB" id="9798693at2"/>
<reference evidence="3 4" key="1">
    <citation type="journal article" date="2014" name="Antonie Van Leeuwenhoek">
        <title>Hyphomonas beringensis sp. nov. and Hyphomonas chukchiensis sp. nov., isolated from surface seawater of the Bering Sea and Chukchi Sea.</title>
        <authorList>
            <person name="Li C."/>
            <person name="Lai Q."/>
            <person name="Li G."/>
            <person name="Dong C."/>
            <person name="Wang J."/>
            <person name="Liao Y."/>
            <person name="Shao Z."/>
        </authorList>
    </citation>
    <scope>NUCLEOTIDE SEQUENCE [LARGE SCALE GENOMIC DNA]</scope>
    <source>
        <strain evidence="3 4">MHS-2</strain>
    </source>
</reference>
<dbReference type="PIRSF" id="PIRSF031900">
    <property type="entry name" value="UCP031900"/>
    <property type="match status" value="1"/>
</dbReference>
<dbReference type="Pfam" id="PF13449">
    <property type="entry name" value="Phytase-like"/>
    <property type="match status" value="1"/>
</dbReference>
<name>A0A059FVN9_9PROT</name>
<sequence>MRTPVRTSLVLCASLLALAVCAAPKNPLPEDPVSAERAQWSFETAADRLGDLSCPADQAGLEPIDIHITAEPVSLDARSDHDNVLPAGATFAGGWHLTSDNAGFGGLSGIDSWSDNALLAVSDTGMFVWIGMANGQPDGTGELAYMLDQNGAQLSGKADGDAEGLAVKNGVALVSFERNHRIEAFYLARCSAAARSTEVATLPSSVNGRDIDENQGAEALSISPSGLLHYGLESFRGSASPLGVVLDTGYGWLTGELAGNPSGYSLVGLDEVQLPSGKAMTVTLFRSYDPIRGSRNIVTWAADGPAIELKRPLLVDNFEGVAGELTAPDTLRIWLISDNNFSDRQRTLLYAFDVALPTE</sequence>
<dbReference type="RefSeq" id="WP_162173772.1">
    <property type="nucleotide sequence ID" value="NZ_ARYK01000001.1"/>
</dbReference>
<protein>
    <recommendedName>
        <fullName evidence="2">Phytase-like domain-containing protein</fullName>
    </recommendedName>
</protein>
<dbReference type="InterPro" id="IPR027372">
    <property type="entry name" value="Phytase-like_dom"/>
</dbReference>
<gene>
    <name evidence="3" type="ORF">HJO_04140</name>
</gene>
<evidence type="ECO:0000256" key="1">
    <source>
        <dbReference type="SAM" id="SignalP"/>
    </source>
</evidence>
<feature type="domain" description="Phytase-like" evidence="2">
    <location>
        <begin position="103"/>
        <end position="233"/>
    </location>
</feature>
<dbReference type="eggNOG" id="COG4246">
    <property type="taxonomic scope" value="Bacteria"/>
</dbReference>
<evidence type="ECO:0000313" key="4">
    <source>
        <dbReference type="Proteomes" id="UP000025171"/>
    </source>
</evidence>
<keyword evidence="1" id="KW-0732">Signal</keyword>
<proteinExistence type="predicted"/>
<accession>A0A059FVN9</accession>
<comment type="caution">
    <text evidence="3">The sequence shown here is derived from an EMBL/GenBank/DDBJ whole genome shotgun (WGS) entry which is preliminary data.</text>
</comment>
<organism evidence="3 4">
    <name type="scientific">Hyphomonas johnsonii MHS-2</name>
    <dbReference type="NCBI Taxonomy" id="1280950"/>
    <lineage>
        <taxon>Bacteria</taxon>
        <taxon>Pseudomonadati</taxon>
        <taxon>Pseudomonadota</taxon>
        <taxon>Alphaproteobacteria</taxon>
        <taxon>Hyphomonadales</taxon>
        <taxon>Hyphomonadaceae</taxon>
        <taxon>Hyphomonas</taxon>
    </lineage>
</organism>
<dbReference type="STRING" id="1280950.HJO_04140"/>
<feature type="chain" id="PRO_5001577734" description="Phytase-like domain-containing protein" evidence="1">
    <location>
        <begin position="23"/>
        <end position="359"/>
    </location>
</feature>
<feature type="signal peptide" evidence="1">
    <location>
        <begin position="1"/>
        <end position="22"/>
    </location>
</feature>
<dbReference type="EMBL" id="ARYK01000001">
    <property type="protein sequence ID" value="KCZ94536.1"/>
    <property type="molecule type" value="Genomic_DNA"/>
</dbReference>
<evidence type="ECO:0000313" key="3">
    <source>
        <dbReference type="EMBL" id="KCZ94536.1"/>
    </source>
</evidence>
<dbReference type="InterPro" id="IPR014567">
    <property type="entry name" value="UCP031900"/>
</dbReference>
<dbReference type="PATRIC" id="fig|1280950.3.peg.843"/>